<keyword evidence="10" id="KW-1185">Reference proteome</keyword>
<accession>A0A840UNC2</accession>
<reference evidence="9 10" key="1">
    <citation type="submission" date="2020-08" db="EMBL/GenBank/DDBJ databases">
        <title>Genomic Encyclopedia of Type Strains, Phase IV (KMG-IV): sequencing the most valuable type-strain genomes for metagenomic binning, comparative biology and taxonomic classification.</title>
        <authorList>
            <person name="Goeker M."/>
        </authorList>
    </citation>
    <scope>NUCLEOTIDE SEQUENCE [LARGE SCALE GENOMIC DNA]</scope>
    <source>
        <strain evidence="9 10">DSM 28570</strain>
    </source>
</reference>
<dbReference type="GO" id="GO:0043093">
    <property type="term" value="P:FtsZ-dependent cytokinesis"/>
    <property type="evidence" value="ECO:0007669"/>
    <property type="project" value="TreeGrafter"/>
</dbReference>
<dbReference type="InterPro" id="IPR007060">
    <property type="entry name" value="FtsL/DivIC"/>
</dbReference>
<evidence type="ECO:0000256" key="8">
    <source>
        <dbReference type="SAM" id="Phobius"/>
    </source>
</evidence>
<proteinExistence type="predicted"/>
<evidence type="ECO:0000256" key="2">
    <source>
        <dbReference type="ARBA" id="ARBA00022618"/>
    </source>
</evidence>
<protein>
    <submittedName>
        <fullName evidence="9">Cell division protein FtsB</fullName>
    </submittedName>
</protein>
<feature type="transmembrane region" description="Helical" evidence="8">
    <location>
        <begin position="20"/>
        <end position="44"/>
    </location>
</feature>
<evidence type="ECO:0000313" key="10">
    <source>
        <dbReference type="Proteomes" id="UP000539642"/>
    </source>
</evidence>
<dbReference type="Pfam" id="PF04977">
    <property type="entry name" value="DivIC"/>
    <property type="match status" value="1"/>
</dbReference>
<keyword evidence="4 8" id="KW-1133">Transmembrane helix</keyword>
<evidence type="ECO:0000256" key="6">
    <source>
        <dbReference type="ARBA" id="ARBA00023306"/>
    </source>
</evidence>
<evidence type="ECO:0000256" key="1">
    <source>
        <dbReference type="ARBA" id="ARBA00022475"/>
    </source>
</evidence>
<keyword evidence="7" id="KW-0175">Coiled coil</keyword>
<evidence type="ECO:0000313" key="9">
    <source>
        <dbReference type="EMBL" id="MBB5347135.1"/>
    </source>
</evidence>
<dbReference type="PANTHER" id="PTHR37485:SF1">
    <property type="entry name" value="CELL DIVISION PROTEIN FTSB"/>
    <property type="match status" value="1"/>
</dbReference>
<gene>
    <name evidence="9" type="ORF">HNQ81_000845</name>
</gene>
<keyword evidence="5 8" id="KW-0472">Membrane</keyword>
<dbReference type="RefSeq" id="WP_183348603.1">
    <property type="nucleotide sequence ID" value="NZ_JACHEO010000002.1"/>
</dbReference>
<comment type="caution">
    <text evidence="9">The sequence shown here is derived from an EMBL/GenBank/DDBJ whole genome shotgun (WGS) entry which is preliminary data.</text>
</comment>
<dbReference type="EMBL" id="JACHEO010000002">
    <property type="protein sequence ID" value="MBB5347135.1"/>
    <property type="molecule type" value="Genomic_DNA"/>
</dbReference>
<sequence>MKKYLRLYLSPLQERLVVRIVAVLLAVALAWIIFAPRSGVLAYLQQRSKLHDLREKTVFLEKNNEKLEKEIDRLRDDPAYLEEVARREHGLLKKNEYIYDFSQQRKKDSK</sequence>
<organism evidence="9 10">
    <name type="scientific">Desulfoprunum benzoelyticum</name>
    <dbReference type="NCBI Taxonomy" id="1506996"/>
    <lineage>
        <taxon>Bacteria</taxon>
        <taxon>Pseudomonadati</taxon>
        <taxon>Thermodesulfobacteriota</taxon>
        <taxon>Desulfobulbia</taxon>
        <taxon>Desulfobulbales</taxon>
        <taxon>Desulfobulbaceae</taxon>
        <taxon>Desulfoprunum</taxon>
    </lineage>
</organism>
<feature type="coiled-coil region" evidence="7">
    <location>
        <begin position="50"/>
        <end position="77"/>
    </location>
</feature>
<keyword evidence="1" id="KW-1003">Cell membrane</keyword>
<evidence type="ECO:0000256" key="4">
    <source>
        <dbReference type="ARBA" id="ARBA00022989"/>
    </source>
</evidence>
<evidence type="ECO:0000256" key="7">
    <source>
        <dbReference type="SAM" id="Coils"/>
    </source>
</evidence>
<evidence type="ECO:0000256" key="5">
    <source>
        <dbReference type="ARBA" id="ARBA00023136"/>
    </source>
</evidence>
<keyword evidence="2 9" id="KW-0132">Cell division</keyword>
<evidence type="ECO:0000256" key="3">
    <source>
        <dbReference type="ARBA" id="ARBA00022692"/>
    </source>
</evidence>
<dbReference type="PANTHER" id="PTHR37485">
    <property type="entry name" value="CELL DIVISION PROTEIN FTSB"/>
    <property type="match status" value="1"/>
</dbReference>
<dbReference type="InterPro" id="IPR023081">
    <property type="entry name" value="Cell_div_FtsB"/>
</dbReference>
<dbReference type="AlphaFoldDB" id="A0A840UNC2"/>
<dbReference type="GO" id="GO:0030428">
    <property type="term" value="C:cell septum"/>
    <property type="evidence" value="ECO:0007669"/>
    <property type="project" value="TreeGrafter"/>
</dbReference>
<dbReference type="Proteomes" id="UP000539642">
    <property type="component" value="Unassembled WGS sequence"/>
</dbReference>
<name>A0A840UNC2_9BACT</name>
<keyword evidence="6" id="KW-0131">Cell cycle</keyword>
<keyword evidence="3 8" id="KW-0812">Transmembrane</keyword>